<organism evidence="2 3">
    <name type="scientific">Daedalea quercina L-15889</name>
    <dbReference type="NCBI Taxonomy" id="1314783"/>
    <lineage>
        <taxon>Eukaryota</taxon>
        <taxon>Fungi</taxon>
        <taxon>Dikarya</taxon>
        <taxon>Basidiomycota</taxon>
        <taxon>Agaricomycotina</taxon>
        <taxon>Agaricomycetes</taxon>
        <taxon>Polyporales</taxon>
        <taxon>Fomitopsis</taxon>
    </lineage>
</organism>
<dbReference type="Gene3D" id="3.40.50.1820">
    <property type="entry name" value="alpha/beta hydrolase"/>
    <property type="match status" value="1"/>
</dbReference>
<protein>
    <submittedName>
        <fullName evidence="2">Alpha/beta-hydrolase</fullName>
    </submittedName>
</protein>
<evidence type="ECO:0000313" key="2">
    <source>
        <dbReference type="EMBL" id="KZT70996.1"/>
    </source>
</evidence>
<dbReference type="InterPro" id="IPR011042">
    <property type="entry name" value="6-blade_b-propeller_TolB-like"/>
</dbReference>
<sequence>MAETARYGTWSSPIEAQDVCYNLSDPADDVFVDPITGTIYHTEGRPSEGGRSAIMFTDTKREVMRKKWDARSRVHEYGGAPASAYDGIVYFSNVQDNRVYAVGRSEDPQPITPVNDCHRFAKLASHPSKPYLIIAILEDHTKPAPIEVVNSLCVINSRRQTVSTLVSGADFYSGPSFSPDGVHIAWEQWSNPDMSWEGGQIYVADVLVDDSGLKLSNTKHVGGVAGTISAAYPLWASNDVLIYTSDESGYQNPWKYTVSTGTAVPVLEEPVDVDFCLPRWYLGWEFSAPLDLEAGRVLYAAVRDGRSYLYVLSLEDGEAEEVECPYVNILVLKRVRDNVVVFKAESVDKPEAIVLCTLDEDLNPTFKELTGGFVLPISPSMISVAKSITLKNPAHDGPLHVLYYAPQNPNYRGLDGERPPCIVNAHGGPTIHASQGFKWEIQFFTSRGFAWLDVNYSGSSGFGREYIERLNGQWGAVDVQDCIHAMKSLSAAPHPLIDVRRSIIRGRAAGGYLALSASCKDRKAFVAATSMYGAADMQALVKGMHKFQLHHVQKLLGGSPQEIPDVYQERTPLHNIGNIGKVGFPPLLIMQGSEDPIVPPAQAEAIAEAVRSKGVRVEYRLFEGESHGWRKTKTIELAIEQELAFYKEVLGLGDEDDEEGLPEYSANALD</sequence>
<dbReference type="Proteomes" id="UP000076727">
    <property type="component" value="Unassembled WGS sequence"/>
</dbReference>
<dbReference type="PANTHER" id="PTHR43056:SF5">
    <property type="entry name" value="PEPTIDASE S9 PROLYL OLIGOPEPTIDASE CATALYTIC DOMAIN-CONTAINING PROTEIN"/>
    <property type="match status" value="1"/>
</dbReference>
<dbReference type="OrthoDB" id="43744at2759"/>
<dbReference type="InterPro" id="IPR050585">
    <property type="entry name" value="Xaa-Pro_dipeptidyl-ppase/CocE"/>
</dbReference>
<name>A0A165RP70_9APHY</name>
<reference evidence="2 3" key="1">
    <citation type="journal article" date="2016" name="Mol. Biol. Evol.">
        <title>Comparative Genomics of Early-Diverging Mushroom-Forming Fungi Provides Insights into the Origins of Lignocellulose Decay Capabilities.</title>
        <authorList>
            <person name="Nagy L.G."/>
            <person name="Riley R."/>
            <person name="Tritt A."/>
            <person name="Adam C."/>
            <person name="Daum C."/>
            <person name="Floudas D."/>
            <person name="Sun H."/>
            <person name="Yadav J.S."/>
            <person name="Pangilinan J."/>
            <person name="Larsson K.H."/>
            <person name="Matsuura K."/>
            <person name="Barry K."/>
            <person name="Labutti K."/>
            <person name="Kuo R."/>
            <person name="Ohm R.A."/>
            <person name="Bhattacharya S.S."/>
            <person name="Shirouzu T."/>
            <person name="Yoshinaga Y."/>
            <person name="Martin F.M."/>
            <person name="Grigoriev I.V."/>
            <person name="Hibbett D.S."/>
        </authorList>
    </citation>
    <scope>NUCLEOTIDE SEQUENCE [LARGE SCALE GENOMIC DNA]</scope>
    <source>
        <strain evidence="2 3">L-15889</strain>
    </source>
</reference>
<keyword evidence="3" id="KW-1185">Reference proteome</keyword>
<dbReference type="Gene3D" id="2.120.10.30">
    <property type="entry name" value="TolB, C-terminal domain"/>
    <property type="match status" value="1"/>
</dbReference>
<accession>A0A165RP70</accession>
<dbReference type="PANTHER" id="PTHR43056">
    <property type="entry name" value="PEPTIDASE S9 PROLYL OLIGOPEPTIDASE"/>
    <property type="match status" value="1"/>
</dbReference>
<dbReference type="SUPFAM" id="SSF53474">
    <property type="entry name" value="alpha/beta-Hydrolases"/>
    <property type="match status" value="1"/>
</dbReference>
<dbReference type="SUPFAM" id="SSF82171">
    <property type="entry name" value="DPP6 N-terminal domain-like"/>
    <property type="match status" value="1"/>
</dbReference>
<gene>
    <name evidence="2" type="ORF">DAEQUDRAFT_688400</name>
</gene>
<dbReference type="InterPro" id="IPR029058">
    <property type="entry name" value="AB_hydrolase_fold"/>
</dbReference>
<evidence type="ECO:0000313" key="3">
    <source>
        <dbReference type="Proteomes" id="UP000076727"/>
    </source>
</evidence>
<dbReference type="GO" id="GO:0008236">
    <property type="term" value="F:serine-type peptidase activity"/>
    <property type="evidence" value="ECO:0007669"/>
    <property type="project" value="InterPro"/>
</dbReference>
<dbReference type="InterPro" id="IPR001375">
    <property type="entry name" value="Peptidase_S9_cat"/>
</dbReference>
<proteinExistence type="predicted"/>
<keyword evidence="2" id="KW-0378">Hydrolase</keyword>
<evidence type="ECO:0000259" key="1">
    <source>
        <dbReference type="Pfam" id="PF00326"/>
    </source>
</evidence>
<dbReference type="GO" id="GO:0006508">
    <property type="term" value="P:proteolysis"/>
    <property type="evidence" value="ECO:0007669"/>
    <property type="project" value="InterPro"/>
</dbReference>
<feature type="domain" description="Peptidase S9 prolyl oligopeptidase catalytic" evidence="1">
    <location>
        <begin position="437"/>
        <end position="651"/>
    </location>
</feature>
<dbReference type="STRING" id="1314783.A0A165RP70"/>
<dbReference type="Pfam" id="PF00326">
    <property type="entry name" value="Peptidase_S9"/>
    <property type="match status" value="1"/>
</dbReference>
<dbReference type="EMBL" id="KV429048">
    <property type="protein sequence ID" value="KZT70996.1"/>
    <property type="molecule type" value="Genomic_DNA"/>
</dbReference>
<dbReference type="AlphaFoldDB" id="A0A165RP70"/>